<name>A0A8S1DB34_9INSE</name>
<evidence type="ECO:0000313" key="4">
    <source>
        <dbReference type="Proteomes" id="UP000494165"/>
    </source>
</evidence>
<evidence type="ECO:0000259" key="2">
    <source>
        <dbReference type="PROSITE" id="PS50240"/>
    </source>
</evidence>
<gene>
    <name evidence="3" type="ORF">CLODIP_2_CD00035</name>
</gene>
<dbReference type="SUPFAM" id="SSF50494">
    <property type="entry name" value="Trypsin-like serine proteases"/>
    <property type="match status" value="1"/>
</dbReference>
<reference evidence="3 4" key="1">
    <citation type="submission" date="2020-04" db="EMBL/GenBank/DDBJ databases">
        <authorList>
            <person name="Alioto T."/>
            <person name="Alioto T."/>
            <person name="Gomez Garrido J."/>
        </authorList>
    </citation>
    <scope>NUCLEOTIDE SEQUENCE [LARGE SCALE GENOMIC DNA]</scope>
</reference>
<protein>
    <recommendedName>
        <fullName evidence="2">Peptidase S1 domain-containing protein</fullName>
    </recommendedName>
</protein>
<proteinExistence type="predicted"/>
<dbReference type="InterPro" id="IPR009003">
    <property type="entry name" value="Peptidase_S1_PA"/>
</dbReference>
<evidence type="ECO:0000313" key="3">
    <source>
        <dbReference type="EMBL" id="CAB3379854.1"/>
    </source>
</evidence>
<dbReference type="OrthoDB" id="5597713at2759"/>
<dbReference type="InterPro" id="IPR001314">
    <property type="entry name" value="Peptidase_S1A"/>
</dbReference>
<dbReference type="InterPro" id="IPR001254">
    <property type="entry name" value="Trypsin_dom"/>
</dbReference>
<dbReference type="PRINTS" id="PR00722">
    <property type="entry name" value="CHYMOTRYPSIN"/>
</dbReference>
<evidence type="ECO:0000256" key="1">
    <source>
        <dbReference type="ARBA" id="ARBA00023157"/>
    </source>
</evidence>
<dbReference type="SMART" id="SM00020">
    <property type="entry name" value="Tryp_SPc"/>
    <property type="match status" value="1"/>
</dbReference>
<sequence>MLIYCNSRGNNSITIVFVLPHRFYTEKKAWKAGKSNHSNPGMKTVIAFTLVLVVAAQAADWHKILSKRNAIKASDAEISSIVGGKVASPVVFRVFPFQVAISIDGQRFCGGSLIKEDQVLTAARCCSGAKFFEITLGANNLNLFEPSRQIVHSYNATVHEQFDQSGYENDICIIHLEAAVRGEGIDTIRLPSRSQVNENFVGYSANVSGWGFTANDAPMSSQLVYTSVIVLDNNFCKQFYKNFTDKIICTYDIFYGSGICDADSGGPLTIIESDGVKTQVGIANFSHPRKVGGCELFRPNGHCRLTAYLDWIQMVAGVAIRP</sequence>
<dbReference type="PANTHER" id="PTHR24260:SF136">
    <property type="entry name" value="GH08193P-RELATED"/>
    <property type="match status" value="1"/>
</dbReference>
<dbReference type="EMBL" id="CADEPI010000196">
    <property type="protein sequence ID" value="CAB3379854.1"/>
    <property type="molecule type" value="Genomic_DNA"/>
</dbReference>
<dbReference type="Pfam" id="PF00089">
    <property type="entry name" value="Trypsin"/>
    <property type="match status" value="1"/>
</dbReference>
<dbReference type="PANTHER" id="PTHR24260">
    <property type="match status" value="1"/>
</dbReference>
<keyword evidence="1" id="KW-1015">Disulfide bond</keyword>
<dbReference type="Proteomes" id="UP000494165">
    <property type="component" value="Unassembled WGS sequence"/>
</dbReference>
<dbReference type="GO" id="GO:0004252">
    <property type="term" value="F:serine-type endopeptidase activity"/>
    <property type="evidence" value="ECO:0007669"/>
    <property type="project" value="InterPro"/>
</dbReference>
<dbReference type="InterPro" id="IPR043504">
    <property type="entry name" value="Peptidase_S1_PA_chymotrypsin"/>
</dbReference>
<comment type="caution">
    <text evidence="3">The sequence shown here is derived from an EMBL/GenBank/DDBJ whole genome shotgun (WGS) entry which is preliminary data.</text>
</comment>
<feature type="domain" description="Peptidase S1" evidence="2">
    <location>
        <begin position="81"/>
        <end position="317"/>
    </location>
</feature>
<accession>A0A8S1DB34</accession>
<dbReference type="Gene3D" id="2.40.10.10">
    <property type="entry name" value="Trypsin-like serine proteases"/>
    <property type="match status" value="1"/>
</dbReference>
<dbReference type="GO" id="GO:0006508">
    <property type="term" value="P:proteolysis"/>
    <property type="evidence" value="ECO:0007669"/>
    <property type="project" value="InterPro"/>
</dbReference>
<dbReference type="AlphaFoldDB" id="A0A8S1DB34"/>
<dbReference type="FunFam" id="2.40.10.10:FF:000068">
    <property type="entry name" value="transmembrane protease serine 2"/>
    <property type="match status" value="1"/>
</dbReference>
<dbReference type="InterPro" id="IPR051333">
    <property type="entry name" value="CLIP_Serine_Protease"/>
</dbReference>
<organism evidence="3 4">
    <name type="scientific">Cloeon dipterum</name>
    <dbReference type="NCBI Taxonomy" id="197152"/>
    <lineage>
        <taxon>Eukaryota</taxon>
        <taxon>Metazoa</taxon>
        <taxon>Ecdysozoa</taxon>
        <taxon>Arthropoda</taxon>
        <taxon>Hexapoda</taxon>
        <taxon>Insecta</taxon>
        <taxon>Pterygota</taxon>
        <taxon>Palaeoptera</taxon>
        <taxon>Ephemeroptera</taxon>
        <taxon>Pisciforma</taxon>
        <taxon>Baetidae</taxon>
        <taxon>Cloeon</taxon>
    </lineage>
</organism>
<dbReference type="PROSITE" id="PS50240">
    <property type="entry name" value="TRYPSIN_DOM"/>
    <property type="match status" value="1"/>
</dbReference>
<dbReference type="CDD" id="cd00190">
    <property type="entry name" value="Tryp_SPc"/>
    <property type="match status" value="1"/>
</dbReference>
<keyword evidence="4" id="KW-1185">Reference proteome</keyword>